<sequence length="234" mass="25954">MAGRRWIGSGGIGGRRRSSGRGRRGPPSPPARRVGRCGRRQRHGGQVTTATAAARDATRRAGQHVLHDQRSASHNRRHVFPEFCVHIAHHDVRALLHGPVASQEIRIGGVRRTRRRAVRLGHDRQRHGDAAEPDQIVAGRTGLRLREEKRVRRMRFGVVPPVPEPDTRPPVQVPEEIRRRLARRRVRMTTMGGRPGPVPGAVRHVRVEDAGSSGKENAPSSVRRDQMGDGATPQ</sequence>
<evidence type="ECO:0000256" key="1">
    <source>
        <dbReference type="SAM" id="MobiDB-lite"/>
    </source>
</evidence>
<reference evidence="2" key="1">
    <citation type="submission" date="2022-02" db="EMBL/GenBank/DDBJ databases">
        <authorList>
            <person name="King R."/>
        </authorList>
    </citation>
    <scope>NUCLEOTIDE SEQUENCE</scope>
</reference>
<protein>
    <submittedName>
        <fullName evidence="2">Uncharacterized protein</fullName>
    </submittedName>
</protein>
<dbReference type="AlphaFoldDB" id="A0A9P0JDN2"/>
<feature type="compositionally biased region" description="Basic residues" evidence="1">
    <location>
        <begin position="14"/>
        <end position="24"/>
    </location>
</feature>
<keyword evidence="3" id="KW-1185">Reference proteome</keyword>
<feature type="compositionally biased region" description="Basic residues" evidence="1">
    <location>
        <begin position="33"/>
        <end position="43"/>
    </location>
</feature>
<dbReference type="Proteomes" id="UP001154329">
    <property type="component" value="Chromosome 4"/>
</dbReference>
<accession>A0A9P0JDN2</accession>
<organism evidence="2 3">
    <name type="scientific">Aphis gossypii</name>
    <name type="common">Cotton aphid</name>
    <dbReference type="NCBI Taxonomy" id="80765"/>
    <lineage>
        <taxon>Eukaryota</taxon>
        <taxon>Metazoa</taxon>
        <taxon>Ecdysozoa</taxon>
        <taxon>Arthropoda</taxon>
        <taxon>Hexapoda</taxon>
        <taxon>Insecta</taxon>
        <taxon>Pterygota</taxon>
        <taxon>Neoptera</taxon>
        <taxon>Paraneoptera</taxon>
        <taxon>Hemiptera</taxon>
        <taxon>Sternorrhyncha</taxon>
        <taxon>Aphidomorpha</taxon>
        <taxon>Aphidoidea</taxon>
        <taxon>Aphididae</taxon>
        <taxon>Aphidini</taxon>
        <taxon>Aphis</taxon>
        <taxon>Aphis</taxon>
    </lineage>
</organism>
<dbReference type="EMBL" id="OU899037">
    <property type="protein sequence ID" value="CAH1737144.1"/>
    <property type="molecule type" value="Genomic_DNA"/>
</dbReference>
<feature type="region of interest" description="Disordered" evidence="1">
    <location>
        <begin position="1"/>
        <end position="73"/>
    </location>
</feature>
<name>A0A9P0JDN2_APHGO</name>
<feature type="compositionally biased region" description="Low complexity" evidence="1">
    <location>
        <begin position="44"/>
        <end position="55"/>
    </location>
</feature>
<gene>
    <name evidence="2" type="ORF">APHIGO_LOCUS10733</name>
</gene>
<evidence type="ECO:0000313" key="3">
    <source>
        <dbReference type="Proteomes" id="UP001154329"/>
    </source>
</evidence>
<proteinExistence type="predicted"/>
<feature type="region of interest" description="Disordered" evidence="1">
    <location>
        <begin position="190"/>
        <end position="234"/>
    </location>
</feature>
<evidence type="ECO:0000313" key="2">
    <source>
        <dbReference type="EMBL" id="CAH1737144.1"/>
    </source>
</evidence>
<reference evidence="2" key="2">
    <citation type="submission" date="2022-10" db="EMBL/GenBank/DDBJ databases">
        <authorList>
            <consortium name="ENA_rothamsted_submissions"/>
            <consortium name="culmorum"/>
            <person name="King R."/>
        </authorList>
    </citation>
    <scope>NUCLEOTIDE SEQUENCE</scope>
</reference>